<organism evidence="1">
    <name type="scientific">marine sediment metagenome</name>
    <dbReference type="NCBI Taxonomy" id="412755"/>
    <lineage>
        <taxon>unclassified sequences</taxon>
        <taxon>metagenomes</taxon>
        <taxon>ecological metagenomes</taxon>
    </lineage>
</organism>
<protein>
    <submittedName>
        <fullName evidence="1">Uncharacterized protein</fullName>
    </submittedName>
</protein>
<proteinExistence type="predicted"/>
<comment type="caution">
    <text evidence="1">The sequence shown here is derived from an EMBL/GenBank/DDBJ whole genome shotgun (WGS) entry which is preliminary data.</text>
</comment>
<reference evidence="1" key="1">
    <citation type="journal article" date="2015" name="Nature">
        <title>Complex archaea that bridge the gap between prokaryotes and eukaryotes.</title>
        <authorList>
            <person name="Spang A."/>
            <person name="Saw J.H."/>
            <person name="Jorgensen S.L."/>
            <person name="Zaremba-Niedzwiedzka K."/>
            <person name="Martijn J."/>
            <person name="Lind A.E."/>
            <person name="van Eijk R."/>
            <person name="Schleper C."/>
            <person name="Guy L."/>
            <person name="Ettema T.J."/>
        </authorList>
    </citation>
    <scope>NUCLEOTIDE SEQUENCE</scope>
</reference>
<accession>A0A0F8XYD1</accession>
<dbReference type="AlphaFoldDB" id="A0A0F8XYD1"/>
<gene>
    <name evidence="1" type="ORF">LCGC14_2888070</name>
</gene>
<dbReference type="EMBL" id="LAZR01056522">
    <property type="protein sequence ID" value="KKK74008.1"/>
    <property type="molecule type" value="Genomic_DNA"/>
</dbReference>
<sequence>MFYVFPLAVTASHTSSAKLTVDMPMSMGIIHQVDVLFKDDADHNIRVQIHDANFQVWPSNRNGTIRGDAMVISFRDFYELTIQNNILRATAWWEDTSTESTIFVQMGVLPRSILQPFSLAELLRAVQLS</sequence>
<name>A0A0F8XYD1_9ZZZZ</name>
<evidence type="ECO:0000313" key="1">
    <source>
        <dbReference type="EMBL" id="KKK74008.1"/>
    </source>
</evidence>